<keyword evidence="3" id="KW-0472">Membrane</keyword>
<gene>
    <name evidence="5" type="ORF">HannXRQ_Chr15g0467801</name>
</gene>
<comment type="function">
    <text evidence="2">Binds amino acids.</text>
</comment>
<evidence type="ECO:0000256" key="2">
    <source>
        <dbReference type="RuleBase" id="RU369043"/>
    </source>
</evidence>
<evidence type="ECO:0000256" key="3">
    <source>
        <dbReference type="SAM" id="Phobius"/>
    </source>
</evidence>
<dbReference type="Proteomes" id="UP000215914">
    <property type="component" value="Chromosome 15"/>
</dbReference>
<dbReference type="GO" id="GO:0016597">
    <property type="term" value="F:amino acid binding"/>
    <property type="evidence" value="ECO:0007669"/>
    <property type="project" value="UniProtKB-UniRule"/>
</dbReference>
<dbReference type="AlphaFoldDB" id="A0A251S635"/>
<accession>A0A251S635</accession>
<keyword evidence="3" id="KW-0812">Transmembrane</keyword>
<dbReference type="EMBL" id="CM007904">
    <property type="protein sequence ID" value="OTF94041.1"/>
    <property type="molecule type" value="Genomic_DNA"/>
</dbReference>
<dbReference type="InterPro" id="IPR045865">
    <property type="entry name" value="ACT-like_dom_sf"/>
</dbReference>
<dbReference type="PANTHER" id="PTHR31096">
    <property type="entry name" value="ACT DOMAIN-CONTAINING PROTEIN ACR4-RELATED"/>
    <property type="match status" value="1"/>
</dbReference>
<feature type="domain" description="ACT" evidence="4">
    <location>
        <begin position="122"/>
        <end position="196"/>
    </location>
</feature>
<organism evidence="5 6">
    <name type="scientific">Helianthus annuus</name>
    <name type="common">Common sunflower</name>
    <dbReference type="NCBI Taxonomy" id="4232"/>
    <lineage>
        <taxon>Eukaryota</taxon>
        <taxon>Viridiplantae</taxon>
        <taxon>Streptophyta</taxon>
        <taxon>Embryophyta</taxon>
        <taxon>Tracheophyta</taxon>
        <taxon>Spermatophyta</taxon>
        <taxon>Magnoliopsida</taxon>
        <taxon>eudicotyledons</taxon>
        <taxon>Gunneridae</taxon>
        <taxon>Pentapetalae</taxon>
        <taxon>asterids</taxon>
        <taxon>campanulids</taxon>
        <taxon>Asterales</taxon>
        <taxon>Asteraceae</taxon>
        <taxon>Asteroideae</taxon>
        <taxon>Heliantheae alliance</taxon>
        <taxon>Heliantheae</taxon>
        <taxon>Helianthus</taxon>
    </lineage>
</organism>
<dbReference type="InParanoid" id="A0A251S635"/>
<reference evidence="6" key="1">
    <citation type="journal article" date="2017" name="Nature">
        <title>The sunflower genome provides insights into oil metabolism, flowering and Asterid evolution.</title>
        <authorList>
            <person name="Badouin H."/>
            <person name="Gouzy J."/>
            <person name="Grassa C.J."/>
            <person name="Murat F."/>
            <person name="Staton S.E."/>
            <person name="Cottret L."/>
            <person name="Lelandais-Briere C."/>
            <person name="Owens G.L."/>
            <person name="Carrere S."/>
            <person name="Mayjonade B."/>
            <person name="Legrand L."/>
            <person name="Gill N."/>
            <person name="Kane N.C."/>
            <person name="Bowers J.E."/>
            <person name="Hubner S."/>
            <person name="Bellec A."/>
            <person name="Berard A."/>
            <person name="Berges H."/>
            <person name="Blanchet N."/>
            <person name="Boniface M.C."/>
            <person name="Brunel D."/>
            <person name="Catrice O."/>
            <person name="Chaidir N."/>
            <person name="Claudel C."/>
            <person name="Donnadieu C."/>
            <person name="Faraut T."/>
            <person name="Fievet G."/>
            <person name="Helmstetter N."/>
            <person name="King M."/>
            <person name="Knapp S.J."/>
            <person name="Lai Z."/>
            <person name="Le Paslier M.C."/>
            <person name="Lippi Y."/>
            <person name="Lorenzon L."/>
            <person name="Mandel J.R."/>
            <person name="Marage G."/>
            <person name="Marchand G."/>
            <person name="Marquand E."/>
            <person name="Bret-Mestries E."/>
            <person name="Morien E."/>
            <person name="Nambeesan S."/>
            <person name="Nguyen T."/>
            <person name="Pegot-Espagnet P."/>
            <person name="Pouilly N."/>
            <person name="Raftis F."/>
            <person name="Sallet E."/>
            <person name="Schiex T."/>
            <person name="Thomas J."/>
            <person name="Vandecasteele C."/>
            <person name="Vares D."/>
            <person name="Vear F."/>
            <person name="Vautrin S."/>
            <person name="Crespi M."/>
            <person name="Mangin B."/>
            <person name="Burke J.M."/>
            <person name="Salse J."/>
            <person name="Munos S."/>
            <person name="Vincourt P."/>
            <person name="Rieseberg L.H."/>
            <person name="Langlade N.B."/>
        </authorList>
    </citation>
    <scope>NUCLEOTIDE SEQUENCE [LARGE SCALE GENOMIC DNA]</scope>
    <source>
        <strain evidence="6">cv. SF193</strain>
    </source>
</reference>
<keyword evidence="1 2" id="KW-0677">Repeat</keyword>
<evidence type="ECO:0000259" key="4">
    <source>
        <dbReference type="PROSITE" id="PS51671"/>
    </source>
</evidence>
<keyword evidence="3" id="KW-1133">Transmembrane helix</keyword>
<feature type="transmembrane region" description="Helical" evidence="3">
    <location>
        <begin position="173"/>
        <end position="198"/>
    </location>
</feature>
<feature type="transmembrane region" description="Helical" evidence="3">
    <location>
        <begin position="36"/>
        <end position="60"/>
    </location>
</feature>
<dbReference type="PANTHER" id="PTHR31096:SF71">
    <property type="entry name" value="ACT DOMAIN-CONTAINING PROTEIN ACR"/>
    <property type="match status" value="1"/>
</dbReference>
<dbReference type="OMA" id="HCYLIME"/>
<evidence type="ECO:0000313" key="5">
    <source>
        <dbReference type="EMBL" id="OTF94041.1"/>
    </source>
</evidence>
<feature type="transmembrane region" description="Helical" evidence="3">
    <location>
        <begin position="204"/>
        <end position="224"/>
    </location>
</feature>
<evidence type="ECO:0000256" key="1">
    <source>
        <dbReference type="ARBA" id="ARBA00022737"/>
    </source>
</evidence>
<proteinExistence type="predicted"/>
<dbReference type="Pfam" id="PF01842">
    <property type="entry name" value="ACT"/>
    <property type="match status" value="1"/>
</dbReference>
<dbReference type="InterPro" id="IPR040217">
    <property type="entry name" value="ACR1-12"/>
</dbReference>
<keyword evidence="6" id="KW-1185">Reference proteome</keyword>
<dbReference type="PROSITE" id="PS51671">
    <property type="entry name" value="ACT"/>
    <property type="match status" value="1"/>
</dbReference>
<sequence>MNITQAELSTTMGMALNIFYVTDAIGNPVLLGHYCLIMELILLHCCLIMELMLILGIIVLRRYADRSSVVFHATINTGDDGAYPEFYIKHIDGSPIRSEAEKQRVIMCLKAAVERRAPEGVRLELFKPDKPGLLAQVTRTFRENAMNVTQAEISTTMGMAVNIFYVTDAIGNLVLLGHYCLIMELMLILGIIVVMLFFGVFCGFRLLHCYLIMELMLILGIIVVR</sequence>
<name>A0A251S635_HELAN</name>
<protein>
    <recommendedName>
        <fullName evidence="2">ACT domain-containing protein ACR</fullName>
    </recommendedName>
    <alternativeName>
        <fullName evidence="2">Protein ACT DOMAIN REPEATS</fullName>
    </alternativeName>
</protein>
<dbReference type="SUPFAM" id="SSF55021">
    <property type="entry name" value="ACT-like"/>
    <property type="match status" value="1"/>
</dbReference>
<dbReference type="InterPro" id="IPR002912">
    <property type="entry name" value="ACT_dom"/>
</dbReference>
<evidence type="ECO:0000313" key="6">
    <source>
        <dbReference type="Proteomes" id="UP000215914"/>
    </source>
</evidence>